<feature type="transmembrane region" description="Helical" evidence="7">
    <location>
        <begin position="24"/>
        <end position="44"/>
    </location>
</feature>
<feature type="transmembrane region" description="Helical" evidence="7">
    <location>
        <begin position="169"/>
        <end position="192"/>
    </location>
</feature>
<reference evidence="9" key="1">
    <citation type="submission" date="2020-02" db="EMBL/GenBank/DDBJ databases">
        <authorList>
            <person name="Meier V. D."/>
        </authorList>
    </citation>
    <scope>NUCLEOTIDE SEQUENCE</scope>
    <source>
        <strain evidence="9">AVDCRST_MAG93</strain>
    </source>
</reference>
<dbReference type="InterPro" id="IPR051393">
    <property type="entry name" value="ABC_transporter_permease"/>
</dbReference>
<keyword evidence="5 7" id="KW-1133">Transmembrane helix</keyword>
<keyword evidence="3" id="KW-1003">Cell membrane</keyword>
<comment type="similarity">
    <text evidence="7">Belongs to the binding-protein-dependent transport system permease family.</text>
</comment>
<evidence type="ECO:0000313" key="9">
    <source>
        <dbReference type="EMBL" id="CAA9270349.1"/>
    </source>
</evidence>
<name>A0A6J4J9F1_9CHLR</name>
<keyword evidence="6 7" id="KW-0472">Membrane</keyword>
<protein>
    <submittedName>
        <fullName evidence="9">ABC transporter, permease protein 1 (Cluster 1, maltose/g3p/polyamine/iron)</fullName>
    </submittedName>
</protein>
<evidence type="ECO:0000256" key="7">
    <source>
        <dbReference type="RuleBase" id="RU363032"/>
    </source>
</evidence>
<evidence type="ECO:0000259" key="8">
    <source>
        <dbReference type="PROSITE" id="PS50928"/>
    </source>
</evidence>
<evidence type="ECO:0000256" key="4">
    <source>
        <dbReference type="ARBA" id="ARBA00022692"/>
    </source>
</evidence>
<accession>A0A6J4J9F1</accession>
<dbReference type="PANTHER" id="PTHR30193:SF37">
    <property type="entry name" value="INNER MEMBRANE ABC TRANSPORTER PERMEASE PROTEIN YCJO"/>
    <property type="match status" value="1"/>
</dbReference>
<keyword evidence="2 7" id="KW-0813">Transport</keyword>
<keyword evidence="4 7" id="KW-0812">Transmembrane</keyword>
<dbReference type="InterPro" id="IPR035906">
    <property type="entry name" value="MetI-like_sf"/>
</dbReference>
<feature type="transmembrane region" description="Helical" evidence="7">
    <location>
        <begin position="281"/>
        <end position="301"/>
    </location>
</feature>
<evidence type="ECO:0000256" key="5">
    <source>
        <dbReference type="ARBA" id="ARBA00022989"/>
    </source>
</evidence>
<feature type="transmembrane region" description="Helical" evidence="7">
    <location>
        <begin position="223"/>
        <end position="243"/>
    </location>
</feature>
<feature type="transmembrane region" description="Helical" evidence="7">
    <location>
        <begin position="88"/>
        <end position="109"/>
    </location>
</feature>
<dbReference type="InterPro" id="IPR000515">
    <property type="entry name" value="MetI-like"/>
</dbReference>
<dbReference type="GO" id="GO:0055085">
    <property type="term" value="P:transmembrane transport"/>
    <property type="evidence" value="ECO:0007669"/>
    <property type="project" value="InterPro"/>
</dbReference>
<dbReference type="SUPFAM" id="SSF161098">
    <property type="entry name" value="MetI-like"/>
    <property type="match status" value="1"/>
</dbReference>
<feature type="transmembrane region" description="Helical" evidence="7">
    <location>
        <begin position="121"/>
        <end position="149"/>
    </location>
</feature>
<dbReference type="EMBL" id="CADCTR010000888">
    <property type="protein sequence ID" value="CAA9270349.1"/>
    <property type="molecule type" value="Genomic_DNA"/>
</dbReference>
<comment type="subcellular location">
    <subcellularLocation>
        <location evidence="1 7">Cell membrane</location>
        <topology evidence="1 7">Multi-pass membrane protein</topology>
    </subcellularLocation>
</comment>
<dbReference type="Pfam" id="PF00528">
    <property type="entry name" value="BPD_transp_1"/>
    <property type="match status" value="1"/>
</dbReference>
<dbReference type="AlphaFoldDB" id="A0A6J4J9F1"/>
<dbReference type="PROSITE" id="PS50928">
    <property type="entry name" value="ABC_TM1"/>
    <property type="match status" value="1"/>
</dbReference>
<evidence type="ECO:0000256" key="6">
    <source>
        <dbReference type="ARBA" id="ARBA00023136"/>
    </source>
</evidence>
<dbReference type="PANTHER" id="PTHR30193">
    <property type="entry name" value="ABC TRANSPORTER PERMEASE PROTEIN"/>
    <property type="match status" value="1"/>
</dbReference>
<gene>
    <name evidence="9" type="ORF">AVDCRST_MAG93-2606</name>
</gene>
<feature type="domain" description="ABC transmembrane type-1" evidence="8">
    <location>
        <begin position="84"/>
        <end position="300"/>
    </location>
</feature>
<dbReference type="CDD" id="cd06261">
    <property type="entry name" value="TM_PBP2"/>
    <property type="match status" value="1"/>
</dbReference>
<organism evidence="9">
    <name type="scientific">uncultured Chloroflexia bacterium</name>
    <dbReference type="NCBI Taxonomy" id="1672391"/>
    <lineage>
        <taxon>Bacteria</taxon>
        <taxon>Bacillati</taxon>
        <taxon>Chloroflexota</taxon>
        <taxon>Chloroflexia</taxon>
        <taxon>environmental samples</taxon>
    </lineage>
</organism>
<sequence length="311" mass="35091">MAEVSLARAQTKSVRKSTQERREALWALFFLAPSFIGFALFYWVPMLGGLLLSFFDWDLLTAPEWAGVKNFQRLTTDAGLRQALLNTLYFTVVSVPVGMLIGLVVALALNQNIRGKNWYRTAYFMPVVGTVVASALVWKWMFLPVYGLINNILNFFGLPEPLWLASPEGTMPAIIIFSIWLRLGYNMVLFLAGLQAIPRDLYEAASVDGANSWQSFRNITLPLLSPTTFLILILSLINAFQVFDQILVMSSSTNPGGPRGAGITMVFYIYTNAFRLSRMGYASAVALVLFLIIFIVTMVQFRLQRRWVYYD</sequence>
<dbReference type="GO" id="GO:0005886">
    <property type="term" value="C:plasma membrane"/>
    <property type="evidence" value="ECO:0007669"/>
    <property type="project" value="UniProtKB-SubCell"/>
</dbReference>
<proteinExistence type="inferred from homology"/>
<evidence type="ECO:0000256" key="2">
    <source>
        <dbReference type="ARBA" id="ARBA00022448"/>
    </source>
</evidence>
<evidence type="ECO:0000256" key="3">
    <source>
        <dbReference type="ARBA" id="ARBA00022475"/>
    </source>
</evidence>
<dbReference type="Gene3D" id="1.10.3720.10">
    <property type="entry name" value="MetI-like"/>
    <property type="match status" value="1"/>
</dbReference>
<evidence type="ECO:0000256" key="1">
    <source>
        <dbReference type="ARBA" id="ARBA00004651"/>
    </source>
</evidence>